<accession>A0A918AGH1</accession>
<keyword evidence="1" id="KW-0732">Signal</keyword>
<feature type="chain" id="PRO_5037528365" description="Ig-like domain-containing protein" evidence="1">
    <location>
        <begin position="32"/>
        <end position="143"/>
    </location>
</feature>
<reference evidence="2" key="2">
    <citation type="submission" date="2020-09" db="EMBL/GenBank/DDBJ databases">
        <authorList>
            <person name="Sun Q."/>
            <person name="Ohkuma M."/>
        </authorList>
    </citation>
    <scope>NUCLEOTIDE SEQUENCE</scope>
    <source>
        <strain evidence="2">JCM 3313</strain>
    </source>
</reference>
<dbReference type="InterPro" id="IPR046023">
    <property type="entry name" value="DUF5980"/>
</dbReference>
<reference evidence="2" key="1">
    <citation type="journal article" date="2014" name="Int. J. Syst. Evol. Microbiol.">
        <title>Complete genome sequence of Corynebacterium casei LMG S-19264T (=DSM 44701T), isolated from a smear-ripened cheese.</title>
        <authorList>
            <consortium name="US DOE Joint Genome Institute (JGI-PGF)"/>
            <person name="Walter F."/>
            <person name="Albersmeier A."/>
            <person name="Kalinowski J."/>
            <person name="Ruckert C."/>
        </authorList>
    </citation>
    <scope>NUCLEOTIDE SEQUENCE</scope>
    <source>
        <strain evidence="2">JCM 3313</strain>
    </source>
</reference>
<protein>
    <recommendedName>
        <fullName evidence="4">Ig-like domain-containing protein</fullName>
    </recommendedName>
</protein>
<keyword evidence="3" id="KW-1185">Reference proteome</keyword>
<evidence type="ECO:0000256" key="1">
    <source>
        <dbReference type="SAM" id="SignalP"/>
    </source>
</evidence>
<sequence>MGRIRRATSRTLGLTAALALVGAAPAVGAPAAEHPSKWELVDIGQRTCVTSDFGHPGQYFLVPLRGYWATPLEVGTRNLPPGSSPQPTTIAPAERHHEDHVLEGVMSPLAPAPVGVYTAEVWASDGEVTQAVPITITFKERCY</sequence>
<dbReference type="EMBL" id="BMRG01000001">
    <property type="protein sequence ID" value="GGP34657.1"/>
    <property type="molecule type" value="Genomic_DNA"/>
</dbReference>
<name>A0A918AGH1_9PSEU</name>
<gene>
    <name evidence="2" type="ORF">GCM10010185_01660</name>
</gene>
<dbReference type="AlphaFoldDB" id="A0A918AGH1"/>
<evidence type="ECO:0008006" key="4">
    <source>
        <dbReference type="Google" id="ProtNLM"/>
    </source>
</evidence>
<dbReference type="Pfam" id="PF19410">
    <property type="entry name" value="DUF5980"/>
    <property type="match status" value="1"/>
</dbReference>
<evidence type="ECO:0000313" key="3">
    <source>
        <dbReference type="Proteomes" id="UP000639606"/>
    </source>
</evidence>
<dbReference type="Proteomes" id="UP000639606">
    <property type="component" value="Unassembled WGS sequence"/>
</dbReference>
<dbReference type="RefSeq" id="WP_189221083.1">
    <property type="nucleotide sequence ID" value="NZ_BMRG01000001.1"/>
</dbReference>
<organism evidence="2 3">
    <name type="scientific">Saccharothrix coeruleofusca</name>
    <dbReference type="NCBI Taxonomy" id="33919"/>
    <lineage>
        <taxon>Bacteria</taxon>
        <taxon>Bacillati</taxon>
        <taxon>Actinomycetota</taxon>
        <taxon>Actinomycetes</taxon>
        <taxon>Pseudonocardiales</taxon>
        <taxon>Pseudonocardiaceae</taxon>
        <taxon>Saccharothrix</taxon>
    </lineage>
</organism>
<proteinExistence type="predicted"/>
<comment type="caution">
    <text evidence="2">The sequence shown here is derived from an EMBL/GenBank/DDBJ whole genome shotgun (WGS) entry which is preliminary data.</text>
</comment>
<evidence type="ECO:0000313" key="2">
    <source>
        <dbReference type="EMBL" id="GGP34657.1"/>
    </source>
</evidence>
<feature type="signal peptide" evidence="1">
    <location>
        <begin position="1"/>
        <end position="31"/>
    </location>
</feature>